<dbReference type="SMART" id="SM00729">
    <property type="entry name" value="Elp3"/>
    <property type="match status" value="1"/>
</dbReference>
<accession>A0A059EB04</accession>
<feature type="domain" description="Radical SAM core" evidence="17">
    <location>
        <begin position="41"/>
        <end position="275"/>
    </location>
</feature>
<keyword evidence="7 14" id="KW-0949">S-adenosyl-L-methionine</keyword>
<dbReference type="PATRIC" id="fig|1280948.3.peg.49"/>
<evidence type="ECO:0000256" key="7">
    <source>
        <dbReference type="ARBA" id="ARBA00022691"/>
    </source>
</evidence>
<dbReference type="GO" id="GO:0051989">
    <property type="term" value="F:coproporphyrinogen dehydrogenase activity"/>
    <property type="evidence" value="ECO:0007669"/>
    <property type="project" value="UniProtKB-EC"/>
</dbReference>
<keyword evidence="6 14" id="KW-0963">Cytoplasm</keyword>
<dbReference type="eggNOG" id="COG0635">
    <property type="taxonomic scope" value="Bacteria"/>
</dbReference>
<sequence length="449" mass="48930">MKQAWIPFASRPVPRYTSYPTAADFAPDVSEPDARLWASATTPDKPVSVYIHVPFCEKLCFYCGCATSVPNGYSRIASYLETLHREIDLWAAALGDHAGMAHLHFGGGSPNALSAEDFKDLVAHAARAFHLRPDAEIAVEIDPRSLSPDFIHAMAVSGLNRVSFGVQTLSPTVQQAVGRIQPKILLSEGIDRLHDAGIRAINMDLMYGLPHQTVADVEDAAHFAAEMGAARISLFGYAHVPWFAKHQKAIDEDALPGLEARFEQAEAGAHTLELAGYHAIGLDHFARADDSLAVAARAGTLHRNFQGYTDDPCDTLIGIGSTAISQFSEGYAQNFKDRPNWQAAINDGRLPVERGVAFTDDDRLRSRAIERLMCDLEVDVDAVCDEMQAPRGSLADALETARFLQSAGLCELNGKTIRVPTEARLFLRTVAQSLDGRYKPAAQRHAKAV</sequence>
<dbReference type="Pfam" id="PF04055">
    <property type="entry name" value="Radical_SAM"/>
    <property type="match status" value="1"/>
</dbReference>
<dbReference type="SFLD" id="SFLDG01065">
    <property type="entry name" value="anaerobic_coproporphyrinogen-I"/>
    <property type="match status" value="1"/>
</dbReference>
<dbReference type="InterPro" id="IPR034505">
    <property type="entry name" value="Coproporphyrinogen-III_oxidase"/>
</dbReference>
<dbReference type="PANTHER" id="PTHR13932">
    <property type="entry name" value="COPROPORPHYRINIGEN III OXIDASE"/>
    <property type="match status" value="1"/>
</dbReference>
<evidence type="ECO:0000256" key="8">
    <source>
        <dbReference type="ARBA" id="ARBA00022723"/>
    </source>
</evidence>
<comment type="cofactor">
    <cofactor evidence="14 16">
        <name>[4Fe-4S] cluster</name>
        <dbReference type="ChEBI" id="CHEBI:49883"/>
    </cofactor>
    <text evidence="14 16">Binds 1 [4Fe-4S] cluster. The cluster is coordinated with 3 cysteines and an exchangeable S-adenosyl-L-methionine.</text>
</comment>
<gene>
    <name evidence="18" type="ORF">HY36_00240</name>
</gene>
<dbReference type="EC" id="1.3.98.3" evidence="14"/>
<evidence type="ECO:0000256" key="11">
    <source>
        <dbReference type="ARBA" id="ARBA00023014"/>
    </source>
</evidence>
<dbReference type="Gene3D" id="3.20.20.70">
    <property type="entry name" value="Aldolase class I"/>
    <property type="match status" value="1"/>
</dbReference>
<dbReference type="GO" id="GO:0004109">
    <property type="term" value="F:coproporphyrinogen oxidase activity"/>
    <property type="evidence" value="ECO:0007669"/>
    <property type="project" value="InterPro"/>
</dbReference>
<evidence type="ECO:0000256" key="13">
    <source>
        <dbReference type="ARBA" id="ARBA00048321"/>
    </source>
</evidence>
<reference evidence="18 19" key="1">
    <citation type="journal article" date="2014" name="Antonie Van Leeuwenhoek">
        <title>Hyphomonas beringensis sp. nov. and Hyphomonas chukchiensis sp. nov., isolated from surface seawater of the Bering Sea and Chukchi Sea.</title>
        <authorList>
            <person name="Li C."/>
            <person name="Lai Q."/>
            <person name="Li G."/>
            <person name="Dong C."/>
            <person name="Wang J."/>
            <person name="Liao Y."/>
            <person name="Shao Z."/>
        </authorList>
    </citation>
    <scope>NUCLEOTIDE SEQUENCE [LARGE SCALE GENOMIC DNA]</scope>
    <source>
        <strain evidence="18 19">22II1-22F38</strain>
    </source>
</reference>
<keyword evidence="19" id="KW-1185">Reference proteome</keyword>
<evidence type="ECO:0000256" key="9">
    <source>
        <dbReference type="ARBA" id="ARBA00023002"/>
    </source>
</evidence>
<comment type="subcellular location">
    <subcellularLocation>
        <location evidence="1 14">Cytoplasm</location>
    </subcellularLocation>
</comment>
<evidence type="ECO:0000256" key="1">
    <source>
        <dbReference type="ARBA" id="ARBA00004496"/>
    </source>
</evidence>
<evidence type="ECO:0000256" key="4">
    <source>
        <dbReference type="ARBA" id="ARBA00011245"/>
    </source>
</evidence>
<dbReference type="GO" id="GO:0046872">
    <property type="term" value="F:metal ion binding"/>
    <property type="evidence" value="ECO:0007669"/>
    <property type="project" value="UniProtKB-KW"/>
</dbReference>
<dbReference type="OrthoDB" id="9808022at2"/>
<feature type="binding site" evidence="16">
    <location>
        <position position="60"/>
    </location>
    <ligand>
        <name>[4Fe-4S] cluster</name>
        <dbReference type="ChEBI" id="CHEBI:49883"/>
        <note>4Fe-4S-S-AdoMet</note>
    </ligand>
</feature>
<dbReference type="InterPro" id="IPR013785">
    <property type="entry name" value="Aldolase_TIM"/>
</dbReference>
<comment type="similarity">
    <text evidence="3 14">Belongs to the anaerobic coproporphyrinogen-III oxidase family.</text>
</comment>
<evidence type="ECO:0000256" key="3">
    <source>
        <dbReference type="ARBA" id="ARBA00005493"/>
    </source>
</evidence>
<dbReference type="Gene3D" id="1.10.10.920">
    <property type="match status" value="1"/>
</dbReference>
<protein>
    <recommendedName>
        <fullName evidence="14">Coproporphyrinogen-III oxidase</fullName>
        <ecNumber evidence="14">1.3.98.3</ecNumber>
    </recommendedName>
</protein>
<organism evidence="18 19">
    <name type="scientific">Hyphomonas atlantica</name>
    <dbReference type="NCBI Taxonomy" id="1280948"/>
    <lineage>
        <taxon>Bacteria</taxon>
        <taxon>Pseudomonadati</taxon>
        <taxon>Pseudomonadota</taxon>
        <taxon>Alphaproteobacteria</taxon>
        <taxon>Hyphomonadales</taxon>
        <taxon>Hyphomonadaceae</taxon>
        <taxon>Hyphomonas</taxon>
    </lineage>
</organism>
<dbReference type="STRING" id="1280948.HY36_00240"/>
<evidence type="ECO:0000256" key="14">
    <source>
        <dbReference type="PIRNR" id="PIRNR000167"/>
    </source>
</evidence>
<feature type="binding site" evidence="15">
    <location>
        <position position="107"/>
    </location>
    <ligand>
        <name>S-adenosyl-L-methionine</name>
        <dbReference type="ChEBI" id="CHEBI:59789"/>
        <label>1</label>
    </ligand>
</feature>
<feature type="binding site" evidence="15">
    <location>
        <position position="324"/>
    </location>
    <ligand>
        <name>S-adenosyl-L-methionine</name>
        <dbReference type="ChEBI" id="CHEBI:59789"/>
        <label>1</label>
    </ligand>
</feature>
<dbReference type="InterPro" id="IPR006638">
    <property type="entry name" value="Elp3/MiaA/NifB-like_rSAM"/>
</dbReference>
<evidence type="ECO:0000313" key="19">
    <source>
        <dbReference type="Proteomes" id="UP000024547"/>
    </source>
</evidence>
<dbReference type="InterPro" id="IPR004558">
    <property type="entry name" value="Coprogen_oxidase_HemN"/>
</dbReference>
<dbReference type="Proteomes" id="UP000024547">
    <property type="component" value="Unassembled WGS sequence"/>
</dbReference>
<evidence type="ECO:0000256" key="12">
    <source>
        <dbReference type="ARBA" id="ARBA00023244"/>
    </source>
</evidence>
<feature type="binding site" evidence="16">
    <location>
        <position position="63"/>
    </location>
    <ligand>
        <name>[4Fe-4S] cluster</name>
        <dbReference type="ChEBI" id="CHEBI:49883"/>
        <note>4Fe-4S-S-AdoMet</note>
    </ligand>
</feature>
<comment type="subunit">
    <text evidence="4">Monomer.</text>
</comment>
<feature type="binding site" evidence="15">
    <location>
        <position position="167"/>
    </location>
    <ligand>
        <name>S-adenosyl-L-methionine</name>
        <dbReference type="ChEBI" id="CHEBI:59789"/>
        <label>2</label>
    </ligand>
</feature>
<keyword evidence="8 14" id="KW-0479">Metal-binding</keyword>
<dbReference type="GO" id="GO:0006782">
    <property type="term" value="P:protoporphyrinogen IX biosynthetic process"/>
    <property type="evidence" value="ECO:0007669"/>
    <property type="project" value="UniProtKB-UniPathway"/>
</dbReference>
<evidence type="ECO:0000256" key="2">
    <source>
        <dbReference type="ARBA" id="ARBA00004785"/>
    </source>
</evidence>
<keyword evidence="5 14" id="KW-0004">4Fe-4S</keyword>
<dbReference type="AlphaFoldDB" id="A0A059EB04"/>
<comment type="pathway">
    <text evidence="2 14">Porphyrin-containing compound metabolism; protoporphyrin-IX biosynthesis; protoporphyrinogen-IX from coproporphyrinogen-III (AdoMet route): step 1/1.</text>
</comment>
<dbReference type="PANTHER" id="PTHR13932:SF6">
    <property type="entry name" value="OXYGEN-INDEPENDENT COPROPORPHYRINOGEN III OXIDASE"/>
    <property type="match status" value="1"/>
</dbReference>
<keyword evidence="9 14" id="KW-0560">Oxidoreductase</keyword>
<keyword evidence="11 14" id="KW-0411">Iron-sulfur</keyword>
<dbReference type="RefSeq" id="WP_035546673.1">
    <property type="nucleotide sequence ID" value="NZ_AWFH01000001.1"/>
</dbReference>
<feature type="binding site" evidence="15">
    <location>
        <position position="204"/>
    </location>
    <ligand>
        <name>S-adenosyl-L-methionine</name>
        <dbReference type="ChEBI" id="CHEBI:59789"/>
        <label>2</label>
    </ligand>
</feature>
<dbReference type="InterPro" id="IPR007197">
    <property type="entry name" value="rSAM"/>
</dbReference>
<evidence type="ECO:0000256" key="5">
    <source>
        <dbReference type="ARBA" id="ARBA00022485"/>
    </source>
</evidence>
<dbReference type="InterPro" id="IPR058240">
    <property type="entry name" value="rSAM_sf"/>
</dbReference>
<feature type="binding site" evidence="15">
    <location>
        <begin position="62"/>
        <end position="64"/>
    </location>
    <ligand>
        <name>S-adenosyl-L-methionine</name>
        <dbReference type="ChEBI" id="CHEBI:59789"/>
        <label>2</label>
    </ligand>
</feature>
<dbReference type="SFLD" id="SFLDS00029">
    <property type="entry name" value="Radical_SAM"/>
    <property type="match status" value="1"/>
</dbReference>
<dbReference type="SFLD" id="SFLDG01082">
    <property type="entry name" value="B12-binding_domain_containing"/>
    <property type="match status" value="1"/>
</dbReference>
<feature type="binding site" evidence="15">
    <location>
        <position position="238"/>
    </location>
    <ligand>
        <name>S-adenosyl-L-methionine</name>
        <dbReference type="ChEBI" id="CHEBI:59789"/>
        <label>2</label>
    </ligand>
</feature>
<evidence type="ECO:0000313" key="18">
    <source>
        <dbReference type="EMBL" id="KCZ64833.1"/>
    </source>
</evidence>
<evidence type="ECO:0000256" key="6">
    <source>
        <dbReference type="ARBA" id="ARBA00022490"/>
    </source>
</evidence>
<keyword evidence="10 14" id="KW-0408">Iron</keyword>
<feature type="binding site" evidence="16">
    <location>
        <position position="56"/>
    </location>
    <ligand>
        <name>[4Fe-4S] cluster</name>
        <dbReference type="ChEBI" id="CHEBI:49883"/>
        <note>4Fe-4S-S-AdoMet</note>
    </ligand>
</feature>
<dbReference type="GO" id="GO:0005737">
    <property type="term" value="C:cytoplasm"/>
    <property type="evidence" value="ECO:0007669"/>
    <property type="project" value="UniProtKB-SubCell"/>
</dbReference>
<dbReference type="SUPFAM" id="SSF102114">
    <property type="entry name" value="Radical SAM enzymes"/>
    <property type="match status" value="1"/>
</dbReference>
<evidence type="ECO:0000259" key="17">
    <source>
        <dbReference type="PROSITE" id="PS51918"/>
    </source>
</evidence>
<comment type="catalytic activity">
    <reaction evidence="13 14">
        <text>coproporphyrinogen III + 2 S-adenosyl-L-methionine = protoporphyrinogen IX + 2 5'-deoxyadenosine + 2 L-methionine + 2 CO2</text>
        <dbReference type="Rhea" id="RHEA:15425"/>
        <dbReference type="ChEBI" id="CHEBI:16526"/>
        <dbReference type="ChEBI" id="CHEBI:17319"/>
        <dbReference type="ChEBI" id="CHEBI:57307"/>
        <dbReference type="ChEBI" id="CHEBI:57309"/>
        <dbReference type="ChEBI" id="CHEBI:57844"/>
        <dbReference type="ChEBI" id="CHEBI:59789"/>
        <dbReference type="EC" id="1.3.98.3"/>
    </reaction>
</comment>
<dbReference type="NCBIfam" id="TIGR00538">
    <property type="entry name" value="hemN"/>
    <property type="match status" value="1"/>
</dbReference>
<dbReference type="EMBL" id="AWFH01000001">
    <property type="protein sequence ID" value="KCZ64833.1"/>
    <property type="molecule type" value="Genomic_DNA"/>
</dbReference>
<dbReference type="PROSITE" id="PS51918">
    <property type="entry name" value="RADICAL_SAM"/>
    <property type="match status" value="1"/>
</dbReference>
<evidence type="ECO:0000256" key="15">
    <source>
        <dbReference type="PIRSR" id="PIRSR000167-1"/>
    </source>
</evidence>
<dbReference type="PIRSF" id="PIRSF000167">
    <property type="entry name" value="HemN"/>
    <property type="match status" value="1"/>
</dbReference>
<feature type="binding site" evidence="15">
    <location>
        <position position="50"/>
    </location>
    <ligand>
        <name>S-adenosyl-L-methionine</name>
        <dbReference type="ChEBI" id="CHEBI:59789"/>
        <label>1</label>
    </ligand>
</feature>
<feature type="binding site" evidence="15">
    <location>
        <position position="140"/>
    </location>
    <ligand>
        <name>S-adenosyl-L-methionine</name>
        <dbReference type="ChEBI" id="CHEBI:59789"/>
        <label>1</label>
    </ligand>
</feature>
<keyword evidence="12 14" id="KW-0627">Porphyrin biosynthesis</keyword>
<dbReference type="GO" id="GO:0051539">
    <property type="term" value="F:4 iron, 4 sulfur cluster binding"/>
    <property type="evidence" value="ECO:0007669"/>
    <property type="project" value="UniProtKB-KW"/>
</dbReference>
<evidence type="ECO:0000256" key="10">
    <source>
        <dbReference type="ARBA" id="ARBA00023004"/>
    </source>
</evidence>
<feature type="binding site" evidence="15">
    <location>
        <position position="179"/>
    </location>
    <ligand>
        <name>S-adenosyl-L-methionine</name>
        <dbReference type="ChEBI" id="CHEBI:59789"/>
        <label>2</label>
    </ligand>
</feature>
<comment type="caution">
    <text evidence="18">The sequence shown here is derived from an EMBL/GenBank/DDBJ whole genome shotgun (WGS) entry which is preliminary data.</text>
</comment>
<evidence type="ECO:0000256" key="16">
    <source>
        <dbReference type="PIRSR" id="PIRSR000167-2"/>
    </source>
</evidence>
<proteinExistence type="inferred from homology"/>
<name>A0A059EB04_9PROT</name>
<dbReference type="UniPathway" id="UPA00251">
    <property type="reaction ID" value="UER00323"/>
</dbReference>